<dbReference type="InterPro" id="IPR001296">
    <property type="entry name" value="Glyco_trans_1"/>
</dbReference>
<accession>A0A7M2WTH5</accession>
<proteinExistence type="predicted"/>
<dbReference type="Gene3D" id="3.40.50.2000">
    <property type="entry name" value="Glycogen Phosphorylase B"/>
    <property type="match status" value="2"/>
</dbReference>
<dbReference type="SUPFAM" id="SSF53756">
    <property type="entry name" value="UDP-Glycosyltransferase/glycogen phosphorylase"/>
    <property type="match status" value="1"/>
</dbReference>
<evidence type="ECO:0000259" key="1">
    <source>
        <dbReference type="Pfam" id="PF00534"/>
    </source>
</evidence>
<dbReference type="GO" id="GO:0016757">
    <property type="term" value="F:glycosyltransferase activity"/>
    <property type="evidence" value="ECO:0007669"/>
    <property type="project" value="TreeGrafter"/>
</dbReference>
<reference evidence="2 3" key="1">
    <citation type="submission" date="2020-10" db="EMBL/GenBank/DDBJ databases">
        <title>Wide distribution of Phycisphaera-like planctomycetes from WD2101 soil group in peatlands and genome analysis of the first cultivated representative.</title>
        <authorList>
            <person name="Dedysh S.N."/>
            <person name="Beletsky A.V."/>
            <person name="Ivanova A."/>
            <person name="Kulichevskaya I.S."/>
            <person name="Suzina N.E."/>
            <person name="Philippov D.A."/>
            <person name="Rakitin A.L."/>
            <person name="Mardanov A.V."/>
            <person name="Ravin N.V."/>
        </authorList>
    </citation>
    <scope>NUCLEOTIDE SEQUENCE [LARGE SCALE GENOMIC DNA]</scope>
    <source>
        <strain evidence="2 3">M1803</strain>
    </source>
</reference>
<dbReference type="Pfam" id="PF00534">
    <property type="entry name" value="Glycos_transf_1"/>
    <property type="match status" value="1"/>
</dbReference>
<evidence type="ECO:0000313" key="3">
    <source>
        <dbReference type="Proteomes" id="UP000593765"/>
    </source>
</evidence>
<organism evidence="2 3">
    <name type="scientific">Humisphaera borealis</name>
    <dbReference type="NCBI Taxonomy" id="2807512"/>
    <lineage>
        <taxon>Bacteria</taxon>
        <taxon>Pseudomonadati</taxon>
        <taxon>Planctomycetota</taxon>
        <taxon>Phycisphaerae</taxon>
        <taxon>Tepidisphaerales</taxon>
        <taxon>Tepidisphaeraceae</taxon>
        <taxon>Humisphaera</taxon>
    </lineage>
</organism>
<dbReference type="EMBL" id="CP063458">
    <property type="protein sequence ID" value="QOV88818.1"/>
    <property type="molecule type" value="Genomic_DNA"/>
</dbReference>
<dbReference type="KEGG" id="hbs:IPV69_21725"/>
<dbReference type="RefSeq" id="WP_206291825.1">
    <property type="nucleotide sequence ID" value="NZ_CP063458.1"/>
</dbReference>
<gene>
    <name evidence="2" type="ORF">IPV69_21725</name>
</gene>
<keyword evidence="3" id="KW-1185">Reference proteome</keyword>
<feature type="domain" description="Glycosyl transferase family 1" evidence="1">
    <location>
        <begin position="268"/>
        <end position="407"/>
    </location>
</feature>
<sequence length="440" mass="48932">MLAEQPRTVSPPAANGQRLRVLVGAYTLSPARGSEPGVGWGICHALAQHHDLTILCAKGMPGGQETAFETEINAYIAKHGPIPGMTFHYVPRPKLSQWFQKERELFRRTVYYMGYKRWQKSALAEARRLHAEKPFDIAHQLNITGFREPGYLWKLPIPFVWGPIGGGANIPFAYFPIMGWMDRIFYTIRNLTNEVQKRTVFRCRRAAAAARHLWTVGHQSTRMVEQIWGYPSEVLLEMGCMPRPDARTRERDPSRPLRIVWSALHIGRKALPILLRAMQTLGPDAPVELAVLGSGPLTDQWKAEAERLGLGKKVRFTGGLPLQGALDEVRRADVMAFTSIQEGTPAAVLEALSLGVPLICHDACGMGVAVDQRCGIKVPMVSISESVAGFAAALRRLIDEQDLLGRLSAGALVRSQELNWEHIGRRIARVYQEIAAGKSR</sequence>
<dbReference type="CDD" id="cd03801">
    <property type="entry name" value="GT4_PimA-like"/>
    <property type="match status" value="1"/>
</dbReference>
<dbReference type="Proteomes" id="UP000593765">
    <property type="component" value="Chromosome"/>
</dbReference>
<name>A0A7M2WTH5_9BACT</name>
<dbReference type="AlphaFoldDB" id="A0A7M2WTH5"/>
<dbReference type="PANTHER" id="PTHR12526">
    <property type="entry name" value="GLYCOSYLTRANSFERASE"/>
    <property type="match status" value="1"/>
</dbReference>
<evidence type="ECO:0000313" key="2">
    <source>
        <dbReference type="EMBL" id="QOV88818.1"/>
    </source>
</evidence>
<protein>
    <submittedName>
        <fullName evidence="2">Glycosyltransferase</fullName>
    </submittedName>
</protein>
<dbReference type="PANTHER" id="PTHR12526:SF636">
    <property type="entry name" value="BLL3647 PROTEIN"/>
    <property type="match status" value="1"/>
</dbReference>